<organism evidence="2 3">
    <name type="scientific">Comamonas endophytica</name>
    <dbReference type="NCBI Taxonomy" id="2949090"/>
    <lineage>
        <taxon>Bacteria</taxon>
        <taxon>Pseudomonadati</taxon>
        <taxon>Pseudomonadota</taxon>
        <taxon>Betaproteobacteria</taxon>
        <taxon>Burkholderiales</taxon>
        <taxon>Comamonadaceae</taxon>
        <taxon>Comamonas</taxon>
    </lineage>
</organism>
<dbReference type="EMBL" id="CP106882">
    <property type="protein sequence ID" value="UYG53398.1"/>
    <property type="molecule type" value="Genomic_DNA"/>
</dbReference>
<geneLocation type="plasmid" evidence="2 3">
    <name>unnamed1</name>
</geneLocation>
<dbReference type="Pfam" id="PF01522">
    <property type="entry name" value="Polysacc_deac_1"/>
    <property type="match status" value="1"/>
</dbReference>
<dbReference type="InterPro" id="IPR011330">
    <property type="entry name" value="Glyco_hydro/deAcase_b/a-brl"/>
</dbReference>
<evidence type="ECO:0000313" key="3">
    <source>
        <dbReference type="Proteomes" id="UP001162800"/>
    </source>
</evidence>
<accession>A0ABY6GE63</accession>
<dbReference type="InterPro" id="IPR002509">
    <property type="entry name" value="NODB_dom"/>
</dbReference>
<name>A0ABY6GE63_9BURK</name>
<dbReference type="Gene3D" id="3.20.20.370">
    <property type="entry name" value="Glycoside hydrolase/deacetylase"/>
    <property type="match status" value="1"/>
</dbReference>
<dbReference type="RefSeq" id="WP_231043737.1">
    <property type="nucleotide sequence ID" value="NZ_CP106882.1"/>
</dbReference>
<evidence type="ECO:0000259" key="1">
    <source>
        <dbReference type="Pfam" id="PF01522"/>
    </source>
</evidence>
<dbReference type="SUPFAM" id="SSF88713">
    <property type="entry name" value="Glycoside hydrolase/deacetylase"/>
    <property type="match status" value="1"/>
</dbReference>
<dbReference type="PANTHER" id="PTHR43123:SF4">
    <property type="entry name" value="POLYSACCHARIDE DEACETYLASE"/>
    <property type="match status" value="1"/>
</dbReference>
<dbReference type="Proteomes" id="UP001162800">
    <property type="component" value="Plasmid unnamed1"/>
</dbReference>
<proteinExistence type="predicted"/>
<dbReference type="PANTHER" id="PTHR43123">
    <property type="entry name" value="POLYSACCHARIDE DEACETYLASE-RELATED"/>
    <property type="match status" value="1"/>
</dbReference>
<gene>
    <name evidence="2" type="ORF">M9799_18665</name>
</gene>
<reference evidence="2" key="1">
    <citation type="submission" date="2022-09" db="EMBL/GenBank/DDBJ databases">
        <title>The complete genome of Acidovorax sp. 5MLIR.</title>
        <authorList>
            <person name="Liu L."/>
            <person name="Yue J."/>
            <person name="Yang F."/>
            <person name="Yuan J."/>
            <person name="Li L."/>
        </authorList>
    </citation>
    <scope>NUCLEOTIDE SEQUENCE</scope>
    <source>
        <strain evidence="2">5MLIR</strain>
        <plasmid evidence="2">unnamed1</plasmid>
    </source>
</reference>
<sequence length="316" mass="35858">MSTLPEDYLDYPLRRYGMDHARYDWSMLPQRPPVAWPDEARIALWIVPALEWFPLDMQGKPFKPPGAMQTAYPDLRHYTLRDYGNRVGIFRIMQALERHGLRASVAMNAAVAVRYPALVQSVVQRGWEVIANGLDMDHLHHGGMAEEDERALIAQTLGILRQASGQPVTGWLSPAKSQSWNTPDLLREAGIEYACDWVNDDMPYAMRTRAGTLHAMPHPIDIDDATILVQNHHTEDDFRDQLIDQFDLLYREARPGDGRVMAISLHPWVSGQPYRIRALEEALAHIVRHRGVWSATGGEILEAWKATQVDGRSVAL</sequence>
<keyword evidence="3" id="KW-1185">Reference proteome</keyword>
<dbReference type="CDD" id="cd10979">
    <property type="entry name" value="CE4_PuuE_like"/>
    <property type="match status" value="1"/>
</dbReference>
<protein>
    <submittedName>
        <fullName evidence="2">Polysaccharide deacetylase family protein</fullName>
    </submittedName>
</protein>
<keyword evidence="2" id="KW-0614">Plasmid</keyword>
<evidence type="ECO:0000313" key="2">
    <source>
        <dbReference type="EMBL" id="UYG53398.1"/>
    </source>
</evidence>
<feature type="domain" description="NodB homology" evidence="1">
    <location>
        <begin position="84"/>
        <end position="193"/>
    </location>
</feature>